<evidence type="ECO:0000313" key="6">
    <source>
        <dbReference type="Proteomes" id="UP000373149"/>
    </source>
</evidence>
<keyword evidence="6" id="KW-1185">Reference proteome</keyword>
<dbReference type="Gene3D" id="3.40.50.2300">
    <property type="match status" value="2"/>
</dbReference>
<proteinExistence type="predicted"/>
<dbReference type="GO" id="GO:0000976">
    <property type="term" value="F:transcription cis-regulatory region binding"/>
    <property type="evidence" value="ECO:0007669"/>
    <property type="project" value="TreeGrafter"/>
</dbReference>
<dbReference type="InterPro" id="IPR000843">
    <property type="entry name" value="HTH_LacI"/>
</dbReference>
<evidence type="ECO:0000313" key="5">
    <source>
        <dbReference type="EMBL" id="MPY54658.1"/>
    </source>
</evidence>
<name>A0A5N8X6L7_9ACTN</name>
<dbReference type="SUPFAM" id="SSF47413">
    <property type="entry name" value="lambda repressor-like DNA-binding domains"/>
    <property type="match status" value="1"/>
</dbReference>
<gene>
    <name evidence="5" type="ORF">FPZ41_41335</name>
</gene>
<dbReference type="Pfam" id="PF00356">
    <property type="entry name" value="LacI"/>
    <property type="match status" value="1"/>
</dbReference>
<sequence>MDNEAPSPLKVTMAAVAVEAGVSRATASRVFYGSTPVAEHTRQAVYAAAERLGYVPNTMARSLAARGSDILGLLVRAPDNPAYGLLFSELQANVSGAGLQMVTVAPSRNEGAHFERQALNRLLGLRVGGMFVATGVISAGMLEPFLDLVPVVVVGRPESHPDIHGVSYDEDHNADLLAHAVAAAGHRSAAVVVPEHSVSEHRRGAAMARGLTERGVRVHQVSSPTFGSQGEGGREIVALRRAGLITAAMFPSDFRLLAFLPLAQEAGLRVPEDLSLTGFDGILPGIDLLGFTTVRIPVEDAARRAVEVMRAQLEERTRPRHELLPGTLIRGRTLGPAPTLR</sequence>
<evidence type="ECO:0000256" key="3">
    <source>
        <dbReference type="ARBA" id="ARBA00023163"/>
    </source>
</evidence>
<dbReference type="GO" id="GO:0003700">
    <property type="term" value="F:DNA-binding transcription factor activity"/>
    <property type="evidence" value="ECO:0007669"/>
    <property type="project" value="TreeGrafter"/>
</dbReference>
<keyword evidence="3" id="KW-0804">Transcription</keyword>
<dbReference type="SUPFAM" id="SSF53822">
    <property type="entry name" value="Periplasmic binding protein-like I"/>
    <property type="match status" value="1"/>
</dbReference>
<dbReference type="InterPro" id="IPR028082">
    <property type="entry name" value="Peripla_BP_I"/>
</dbReference>
<dbReference type="EMBL" id="VMNX01000300">
    <property type="protein sequence ID" value="MPY54658.1"/>
    <property type="molecule type" value="Genomic_DNA"/>
</dbReference>
<dbReference type="PANTHER" id="PTHR30146">
    <property type="entry name" value="LACI-RELATED TRANSCRIPTIONAL REPRESSOR"/>
    <property type="match status" value="1"/>
</dbReference>
<evidence type="ECO:0000256" key="2">
    <source>
        <dbReference type="ARBA" id="ARBA00023125"/>
    </source>
</evidence>
<keyword evidence="1" id="KW-0805">Transcription regulation</keyword>
<dbReference type="Pfam" id="PF13377">
    <property type="entry name" value="Peripla_BP_3"/>
    <property type="match status" value="1"/>
</dbReference>
<organism evidence="5 6">
    <name type="scientific">Streptomyces acidicola</name>
    <dbReference type="NCBI Taxonomy" id="2596892"/>
    <lineage>
        <taxon>Bacteria</taxon>
        <taxon>Bacillati</taxon>
        <taxon>Actinomycetota</taxon>
        <taxon>Actinomycetes</taxon>
        <taxon>Kitasatosporales</taxon>
        <taxon>Streptomycetaceae</taxon>
        <taxon>Streptomyces</taxon>
    </lineage>
</organism>
<feature type="domain" description="HTH lacI-type" evidence="4">
    <location>
        <begin position="11"/>
        <end position="65"/>
    </location>
</feature>
<dbReference type="SMART" id="SM00354">
    <property type="entry name" value="HTH_LACI"/>
    <property type="match status" value="1"/>
</dbReference>
<dbReference type="AlphaFoldDB" id="A0A5N8X6L7"/>
<dbReference type="PANTHER" id="PTHR30146:SF153">
    <property type="entry name" value="LACTOSE OPERON REPRESSOR"/>
    <property type="match status" value="1"/>
</dbReference>
<dbReference type="RefSeq" id="WP_152869366.1">
    <property type="nucleotide sequence ID" value="NZ_VMNX01000300.1"/>
</dbReference>
<dbReference type="Proteomes" id="UP000373149">
    <property type="component" value="Unassembled WGS sequence"/>
</dbReference>
<keyword evidence="2" id="KW-0238">DNA-binding</keyword>
<dbReference type="InterPro" id="IPR046335">
    <property type="entry name" value="LacI/GalR-like_sensor"/>
</dbReference>
<dbReference type="CDD" id="cd01392">
    <property type="entry name" value="HTH_LacI"/>
    <property type="match status" value="1"/>
</dbReference>
<dbReference type="Gene3D" id="1.10.260.40">
    <property type="entry name" value="lambda repressor-like DNA-binding domains"/>
    <property type="match status" value="1"/>
</dbReference>
<reference evidence="5 6" key="1">
    <citation type="submission" date="2019-09" db="EMBL/GenBank/DDBJ databases">
        <authorList>
            <person name="Duangmal K."/>
            <person name="Teo W.F.A."/>
            <person name="Lipun K."/>
        </authorList>
    </citation>
    <scope>NUCLEOTIDE SEQUENCE [LARGE SCALE GENOMIC DNA]</scope>
    <source>
        <strain evidence="5 6">K1PN6</strain>
    </source>
</reference>
<comment type="caution">
    <text evidence="5">The sequence shown here is derived from an EMBL/GenBank/DDBJ whole genome shotgun (WGS) entry which is preliminary data.</text>
</comment>
<evidence type="ECO:0000256" key="1">
    <source>
        <dbReference type="ARBA" id="ARBA00023015"/>
    </source>
</evidence>
<protein>
    <submittedName>
        <fullName evidence="5">LacI family transcriptional regulator</fullName>
    </submittedName>
</protein>
<dbReference type="InterPro" id="IPR010982">
    <property type="entry name" value="Lambda_DNA-bd_dom_sf"/>
</dbReference>
<evidence type="ECO:0000259" key="4">
    <source>
        <dbReference type="PROSITE" id="PS50932"/>
    </source>
</evidence>
<accession>A0A5N8X6L7</accession>
<dbReference type="PROSITE" id="PS50932">
    <property type="entry name" value="HTH_LACI_2"/>
    <property type="match status" value="1"/>
</dbReference>